<evidence type="ECO:0000256" key="2">
    <source>
        <dbReference type="ARBA" id="ARBA00004370"/>
    </source>
</evidence>
<dbReference type="GO" id="GO:0004721">
    <property type="term" value="F:phosphoprotein phosphatase activity"/>
    <property type="evidence" value="ECO:0007669"/>
    <property type="project" value="TreeGrafter"/>
</dbReference>
<dbReference type="PANTHER" id="PTHR45453:SF3">
    <property type="entry name" value="HISTIDINE KINASE"/>
    <property type="match status" value="1"/>
</dbReference>
<keyword evidence="4" id="KW-0808">Transferase</keyword>
<keyword evidence="6" id="KW-0902">Two-component regulatory system</keyword>
<feature type="domain" description="Histidine kinase" evidence="8">
    <location>
        <begin position="272"/>
        <end position="483"/>
    </location>
</feature>
<keyword evidence="7" id="KW-0812">Transmembrane</keyword>
<comment type="subcellular location">
    <subcellularLocation>
        <location evidence="2">Membrane</location>
    </subcellularLocation>
</comment>
<dbReference type="SUPFAM" id="SSF47384">
    <property type="entry name" value="Homodimeric domain of signal transducing histidine kinase"/>
    <property type="match status" value="1"/>
</dbReference>
<dbReference type="InterPro" id="IPR036097">
    <property type="entry name" value="HisK_dim/P_sf"/>
</dbReference>
<dbReference type="Proteomes" id="UP000031189">
    <property type="component" value="Unassembled WGS sequence"/>
</dbReference>
<dbReference type="SMART" id="SM00388">
    <property type="entry name" value="HisKA"/>
    <property type="match status" value="1"/>
</dbReference>
<proteinExistence type="predicted"/>
<evidence type="ECO:0000313" key="9">
    <source>
        <dbReference type="EMBL" id="KHS57660.1"/>
    </source>
</evidence>
<feature type="transmembrane region" description="Helical" evidence="7">
    <location>
        <begin position="173"/>
        <end position="197"/>
    </location>
</feature>
<dbReference type="RefSeq" id="WP_039679279.1">
    <property type="nucleotide sequence ID" value="NZ_JWHR01000068.1"/>
</dbReference>
<feature type="transmembrane region" description="Helical" evidence="7">
    <location>
        <begin position="12"/>
        <end position="33"/>
    </location>
</feature>
<dbReference type="InterPro" id="IPR036890">
    <property type="entry name" value="HATPase_C_sf"/>
</dbReference>
<evidence type="ECO:0000313" key="10">
    <source>
        <dbReference type="Proteomes" id="UP000031189"/>
    </source>
</evidence>
<keyword evidence="10" id="KW-1185">Reference proteome</keyword>
<evidence type="ECO:0000256" key="6">
    <source>
        <dbReference type="ARBA" id="ARBA00023012"/>
    </source>
</evidence>
<evidence type="ECO:0000256" key="5">
    <source>
        <dbReference type="ARBA" id="ARBA00022777"/>
    </source>
</evidence>
<dbReference type="InterPro" id="IPR005467">
    <property type="entry name" value="His_kinase_dom"/>
</dbReference>
<dbReference type="GO" id="GO:0005886">
    <property type="term" value="C:plasma membrane"/>
    <property type="evidence" value="ECO:0007669"/>
    <property type="project" value="TreeGrafter"/>
</dbReference>
<dbReference type="Gene3D" id="6.10.340.10">
    <property type="match status" value="1"/>
</dbReference>
<sequence>MKKLKLFQKTYLFTMALMGVMIIISHTLLYMLLPTFYINKKQQDLSDISTQLIQQLESNNKDMSSKIAKDFSNKYGINIALNIKNKNYVFEGIKQYDIYIKPESLDSESLIINNNVEFKDSENSSESIENKEGYFKVKNSSLFYKKNIKTLDGTSGSVKIVMDLQSFKEARSVVFMLLPYSIGISLIISLFASYIYAKKITKPIKEICNVTKDMKILKEDAYCDINTGDEIELLSHNINSLYNTLLDTIDSLKTEIENVSKSEKSKVDFLRSASHELKTPLMSIHIMLENMILNIGKYKNHDIYLPKCKESVLDLSNMVQEILDTSRLNTWNNNKEYEVVNLKNLLENMIEPYKIIAKSKHINMNIDYSNSLIINTDKILLNKVLSNIISNAVNYTDEGKYINIYFENNSLIIENECEPISKNHLEHIFDAFYRAEFDRNKNSGGNGLGLYIVKQILNSLDINYSFDSMENGMKFKITFKNEELI</sequence>
<dbReference type="InterPro" id="IPR003594">
    <property type="entry name" value="HATPase_dom"/>
</dbReference>
<dbReference type="InterPro" id="IPR050351">
    <property type="entry name" value="BphY/WalK/GraS-like"/>
</dbReference>
<evidence type="ECO:0000256" key="1">
    <source>
        <dbReference type="ARBA" id="ARBA00000085"/>
    </source>
</evidence>
<accession>A0A0B3WSX1</accession>
<dbReference type="GeneID" id="97992373"/>
<dbReference type="STRING" id="1577792.QX51_07515"/>
<dbReference type="Pfam" id="PF00512">
    <property type="entry name" value="HisKA"/>
    <property type="match status" value="1"/>
</dbReference>
<dbReference type="EC" id="2.7.13.3" evidence="3"/>
<comment type="catalytic activity">
    <reaction evidence="1">
        <text>ATP + protein L-histidine = ADP + protein N-phospho-L-histidine.</text>
        <dbReference type="EC" id="2.7.13.3"/>
    </reaction>
</comment>
<protein>
    <recommendedName>
        <fullName evidence="3">histidine kinase</fullName>
        <ecNumber evidence="3">2.7.13.3</ecNumber>
    </recommendedName>
</protein>
<dbReference type="EMBL" id="JWHR01000068">
    <property type="protein sequence ID" value="KHS57660.1"/>
    <property type="molecule type" value="Genomic_DNA"/>
</dbReference>
<dbReference type="OrthoDB" id="9762826at2"/>
<organism evidence="9 10">
    <name type="scientific">Terrisporobacter othiniensis</name>
    <dbReference type="NCBI Taxonomy" id="1577792"/>
    <lineage>
        <taxon>Bacteria</taxon>
        <taxon>Bacillati</taxon>
        <taxon>Bacillota</taxon>
        <taxon>Clostridia</taxon>
        <taxon>Peptostreptococcales</taxon>
        <taxon>Peptostreptococcaceae</taxon>
        <taxon>Terrisporobacter</taxon>
    </lineage>
</organism>
<keyword evidence="7" id="KW-0472">Membrane</keyword>
<dbReference type="PROSITE" id="PS50109">
    <property type="entry name" value="HIS_KIN"/>
    <property type="match status" value="1"/>
</dbReference>
<dbReference type="SMART" id="SM00387">
    <property type="entry name" value="HATPase_c"/>
    <property type="match status" value="1"/>
</dbReference>
<evidence type="ECO:0000259" key="8">
    <source>
        <dbReference type="PROSITE" id="PS50109"/>
    </source>
</evidence>
<evidence type="ECO:0000256" key="7">
    <source>
        <dbReference type="SAM" id="Phobius"/>
    </source>
</evidence>
<dbReference type="GO" id="GO:0000155">
    <property type="term" value="F:phosphorelay sensor kinase activity"/>
    <property type="evidence" value="ECO:0007669"/>
    <property type="project" value="InterPro"/>
</dbReference>
<dbReference type="PANTHER" id="PTHR45453">
    <property type="entry name" value="PHOSPHATE REGULON SENSOR PROTEIN PHOR"/>
    <property type="match status" value="1"/>
</dbReference>
<keyword evidence="7" id="KW-1133">Transmembrane helix</keyword>
<name>A0A0B3WSX1_9FIRM</name>
<gene>
    <name evidence="9" type="ORF">QX51_07515</name>
</gene>
<reference evidence="9 10" key="1">
    <citation type="submission" date="2014-12" db="EMBL/GenBank/DDBJ databases">
        <title>Draft genome sequence of Terrisporobacter sp. 08-306576, isolated from the blood culture of a bacteremia patient.</title>
        <authorList>
            <person name="Lund L.C."/>
            <person name="Sydenham T.V."/>
            <person name="Hogh S.V."/>
            <person name="Skov M.N."/>
            <person name="Kemp M."/>
            <person name="Justesen U.S."/>
        </authorList>
    </citation>
    <scope>NUCLEOTIDE SEQUENCE [LARGE SCALE GENOMIC DNA]</scope>
    <source>
        <strain evidence="9 10">08-306576</strain>
    </source>
</reference>
<dbReference type="CDD" id="cd00075">
    <property type="entry name" value="HATPase"/>
    <property type="match status" value="1"/>
</dbReference>
<dbReference type="CDD" id="cd00082">
    <property type="entry name" value="HisKA"/>
    <property type="match status" value="1"/>
</dbReference>
<dbReference type="Gene3D" id="3.30.565.10">
    <property type="entry name" value="Histidine kinase-like ATPase, C-terminal domain"/>
    <property type="match status" value="1"/>
</dbReference>
<dbReference type="InterPro" id="IPR003661">
    <property type="entry name" value="HisK_dim/P_dom"/>
</dbReference>
<evidence type="ECO:0000256" key="3">
    <source>
        <dbReference type="ARBA" id="ARBA00012438"/>
    </source>
</evidence>
<keyword evidence="5 9" id="KW-0418">Kinase</keyword>
<evidence type="ECO:0000256" key="4">
    <source>
        <dbReference type="ARBA" id="ARBA00022679"/>
    </source>
</evidence>
<comment type="caution">
    <text evidence="9">The sequence shown here is derived from an EMBL/GenBank/DDBJ whole genome shotgun (WGS) entry which is preliminary data.</text>
</comment>
<dbReference type="AlphaFoldDB" id="A0A0B3WSX1"/>
<dbReference type="Gene3D" id="1.10.287.130">
    <property type="match status" value="1"/>
</dbReference>
<dbReference type="GO" id="GO:0016036">
    <property type="term" value="P:cellular response to phosphate starvation"/>
    <property type="evidence" value="ECO:0007669"/>
    <property type="project" value="TreeGrafter"/>
</dbReference>
<dbReference type="SUPFAM" id="SSF55874">
    <property type="entry name" value="ATPase domain of HSP90 chaperone/DNA topoisomerase II/histidine kinase"/>
    <property type="match status" value="1"/>
</dbReference>
<dbReference type="Pfam" id="PF02518">
    <property type="entry name" value="HATPase_c"/>
    <property type="match status" value="1"/>
</dbReference>